<evidence type="ECO:0008006" key="5">
    <source>
        <dbReference type="Google" id="ProtNLM"/>
    </source>
</evidence>
<dbReference type="Pfam" id="PF18145">
    <property type="entry name" value="SAVED"/>
    <property type="match status" value="1"/>
</dbReference>
<proteinExistence type="predicted"/>
<dbReference type="GO" id="GO:0004518">
    <property type="term" value="F:nuclease activity"/>
    <property type="evidence" value="ECO:0007669"/>
    <property type="project" value="InterPro"/>
</dbReference>
<sequence>MSASLLAQESTGGAIARKGFGYQDAFMLQHIPLWLSQGAFSHAVSEAVGDIEVFYFAPGGKTKRVLYEAKDHRLTASEFWKEVADFKKAHDASPTEFLRFVLLCKEFNSETTPLVAMLGRLRGVGSAYDDGSSVLEGTREGITNWVQKKGQSAEMAEFVMNHVEFAPYSGEHATSAFAGEVEKHLPSINLRSNEIALFRSTCEQLIKGSSLGPVYRADIEEALMKTLGAGSADWLATPNDLLLEPTNVRAEDLGLVVGDFNGPDRSALTHQSWSELGAAAREVGNFIKGSRPRATIALSGKQRMSLSCLLGYAFSATRGFILDIDHNGHHYRTDDHAKAAGSFFKEEQRAGASGIQEAVVCIGFPTPVGADVDMGSGSTLNSLSRLDLTSTQAVDSMATLNTAVAEAKTALMRFRSEQKLIRVHLFLKAPSFFAMALGHRLNAAGLVQLYDWVDGKYLSTAVLGDTA</sequence>
<reference evidence="3 4" key="1">
    <citation type="submission" date="2016-03" db="EMBL/GenBank/DDBJ databases">
        <title>Genome sequence of Variovorax paradoxus KB5.</title>
        <authorList>
            <person name="Jeong H."/>
            <person name="Hong C.E."/>
            <person name="Jo S.H."/>
            <person name="Park J.M."/>
        </authorList>
    </citation>
    <scope>NUCLEOTIDE SEQUENCE [LARGE SCALE GENOMIC DNA]</scope>
    <source>
        <strain evidence="3 4">KB5</strain>
    </source>
</reference>
<dbReference type="RefSeq" id="WP_081269862.1">
    <property type="nucleotide sequence ID" value="NZ_LVHG01000063.1"/>
</dbReference>
<dbReference type="EMBL" id="LVHG01000063">
    <property type="protein sequence ID" value="OAK60206.1"/>
    <property type="molecule type" value="Genomic_DNA"/>
</dbReference>
<dbReference type="InterPro" id="IPR025382">
    <property type="entry name" value="Cap4-like_endonuclease_dom"/>
</dbReference>
<protein>
    <recommendedName>
        <fullName evidence="5">SMODS-associated and fused to various effectors domain-containing protein</fullName>
    </recommendedName>
</protein>
<evidence type="ECO:0000313" key="3">
    <source>
        <dbReference type="EMBL" id="OAK60206.1"/>
    </source>
</evidence>
<feature type="domain" description="CD-NTase associated protein 4-like DNA endonuclease" evidence="1">
    <location>
        <begin position="11"/>
        <end position="192"/>
    </location>
</feature>
<evidence type="ECO:0000259" key="1">
    <source>
        <dbReference type="Pfam" id="PF14130"/>
    </source>
</evidence>
<dbReference type="InterPro" id="IPR040836">
    <property type="entry name" value="SAVED"/>
</dbReference>
<accession>A0AA91DKI0</accession>
<comment type="caution">
    <text evidence="3">The sequence shown here is derived from an EMBL/GenBank/DDBJ whole genome shotgun (WGS) entry which is preliminary data.</text>
</comment>
<evidence type="ECO:0000313" key="4">
    <source>
        <dbReference type="Proteomes" id="UP000077852"/>
    </source>
</evidence>
<dbReference type="Pfam" id="PF14130">
    <property type="entry name" value="Cap4_nuclease"/>
    <property type="match status" value="1"/>
</dbReference>
<organism evidence="3 4">
    <name type="scientific">Variovorax paradoxus</name>
    <dbReference type="NCBI Taxonomy" id="34073"/>
    <lineage>
        <taxon>Bacteria</taxon>
        <taxon>Pseudomonadati</taxon>
        <taxon>Pseudomonadota</taxon>
        <taxon>Betaproteobacteria</taxon>
        <taxon>Burkholderiales</taxon>
        <taxon>Comamonadaceae</taxon>
        <taxon>Variovorax</taxon>
    </lineage>
</organism>
<feature type="domain" description="SMODS-associated and fused to various effectors" evidence="2">
    <location>
        <begin position="281"/>
        <end position="457"/>
    </location>
</feature>
<gene>
    <name evidence="3" type="ORF">A3K87_24120</name>
</gene>
<name>A0AA91DKI0_VARPD</name>
<dbReference type="Proteomes" id="UP000077852">
    <property type="component" value="Unassembled WGS sequence"/>
</dbReference>
<dbReference type="NCBIfam" id="NF033611">
    <property type="entry name" value="SAVED"/>
    <property type="match status" value="1"/>
</dbReference>
<dbReference type="AlphaFoldDB" id="A0AA91DKI0"/>
<evidence type="ECO:0000259" key="2">
    <source>
        <dbReference type="Pfam" id="PF18145"/>
    </source>
</evidence>